<protein>
    <recommendedName>
        <fullName evidence="16">TonB-dependent receptor</fullName>
    </recommendedName>
</protein>
<dbReference type="GO" id="GO:0009279">
    <property type="term" value="C:cell outer membrane"/>
    <property type="evidence" value="ECO:0007669"/>
    <property type="project" value="UniProtKB-SubCell"/>
</dbReference>
<feature type="domain" description="TonB-dependent receptor plug" evidence="13">
    <location>
        <begin position="24"/>
        <end position="128"/>
    </location>
</feature>
<comment type="similarity">
    <text evidence="11">Belongs to the TonB-dependent receptor family.</text>
</comment>
<evidence type="ECO:0000313" key="15">
    <source>
        <dbReference type="Proteomes" id="UP000319771"/>
    </source>
</evidence>
<evidence type="ECO:0000256" key="6">
    <source>
        <dbReference type="ARBA" id="ARBA00023004"/>
    </source>
</evidence>
<comment type="subcellular location">
    <subcellularLocation>
        <location evidence="1">Cell outer membrane</location>
        <topology evidence="1">Multi-pass membrane protein</topology>
    </subcellularLocation>
</comment>
<gene>
    <name evidence="14" type="ORF">E6K81_09210</name>
</gene>
<dbReference type="Gene3D" id="2.40.170.20">
    <property type="entry name" value="TonB-dependent receptor, beta-barrel domain"/>
    <property type="match status" value="2"/>
</dbReference>
<name>A0A538U7D9_UNCEI</name>
<dbReference type="Proteomes" id="UP000319771">
    <property type="component" value="Unassembled WGS sequence"/>
</dbReference>
<evidence type="ECO:0000256" key="1">
    <source>
        <dbReference type="ARBA" id="ARBA00004571"/>
    </source>
</evidence>
<evidence type="ECO:0000256" key="3">
    <source>
        <dbReference type="ARBA" id="ARBA00022452"/>
    </source>
</evidence>
<evidence type="ECO:0000256" key="7">
    <source>
        <dbReference type="ARBA" id="ARBA00023065"/>
    </source>
</evidence>
<accession>A0A538U7D9</accession>
<dbReference type="InterPro" id="IPR012910">
    <property type="entry name" value="Plug_dom"/>
</dbReference>
<keyword evidence="5" id="KW-0812">Transmembrane</keyword>
<evidence type="ECO:0000256" key="9">
    <source>
        <dbReference type="ARBA" id="ARBA00023136"/>
    </source>
</evidence>
<evidence type="ECO:0000256" key="4">
    <source>
        <dbReference type="ARBA" id="ARBA00022496"/>
    </source>
</evidence>
<proteinExistence type="inferred from homology"/>
<dbReference type="InterPro" id="IPR039426">
    <property type="entry name" value="TonB-dep_rcpt-like"/>
</dbReference>
<dbReference type="InterPro" id="IPR036942">
    <property type="entry name" value="Beta-barrel_TonB_sf"/>
</dbReference>
<keyword evidence="10" id="KW-0998">Cell outer membrane</keyword>
<dbReference type="Pfam" id="PF00593">
    <property type="entry name" value="TonB_dep_Rec_b-barrel"/>
    <property type="match status" value="1"/>
</dbReference>
<dbReference type="SUPFAM" id="SSF56935">
    <property type="entry name" value="Porins"/>
    <property type="match status" value="1"/>
</dbReference>
<dbReference type="EMBL" id="VBPB01000142">
    <property type="protein sequence ID" value="TMQ71801.1"/>
    <property type="molecule type" value="Genomic_DNA"/>
</dbReference>
<evidence type="ECO:0000313" key="14">
    <source>
        <dbReference type="EMBL" id="TMQ71801.1"/>
    </source>
</evidence>
<evidence type="ECO:0000259" key="12">
    <source>
        <dbReference type="Pfam" id="PF00593"/>
    </source>
</evidence>
<evidence type="ECO:0000256" key="8">
    <source>
        <dbReference type="ARBA" id="ARBA00023077"/>
    </source>
</evidence>
<keyword evidence="8 11" id="KW-0798">TonB box</keyword>
<evidence type="ECO:0000259" key="13">
    <source>
        <dbReference type="Pfam" id="PF07715"/>
    </source>
</evidence>
<evidence type="ECO:0000256" key="11">
    <source>
        <dbReference type="RuleBase" id="RU003357"/>
    </source>
</evidence>
<keyword evidence="7" id="KW-0406">Ion transport</keyword>
<keyword evidence="9 11" id="KW-0472">Membrane</keyword>
<dbReference type="PANTHER" id="PTHR32552">
    <property type="entry name" value="FERRICHROME IRON RECEPTOR-RELATED"/>
    <property type="match status" value="1"/>
</dbReference>
<reference evidence="14 15" key="1">
    <citation type="journal article" date="2019" name="Nat. Microbiol.">
        <title>Mediterranean grassland soil C-N compound turnover is dependent on rainfall and depth, and is mediated by genomically divergent microorganisms.</title>
        <authorList>
            <person name="Diamond S."/>
            <person name="Andeer P.F."/>
            <person name="Li Z."/>
            <person name="Crits-Christoph A."/>
            <person name="Burstein D."/>
            <person name="Anantharaman K."/>
            <person name="Lane K.R."/>
            <person name="Thomas B.C."/>
            <person name="Pan C."/>
            <person name="Northen T.R."/>
            <person name="Banfield J.F."/>
        </authorList>
    </citation>
    <scope>NUCLEOTIDE SEQUENCE [LARGE SCALE GENOMIC DNA]</scope>
    <source>
        <strain evidence="14">WS_11</strain>
    </source>
</reference>
<comment type="caution">
    <text evidence="14">The sequence shown here is derived from an EMBL/GenBank/DDBJ whole genome shotgun (WGS) entry which is preliminary data.</text>
</comment>
<keyword evidence="3" id="KW-1134">Transmembrane beta strand</keyword>
<feature type="non-terminal residue" evidence="14">
    <location>
        <position position="1"/>
    </location>
</feature>
<dbReference type="InterPro" id="IPR000531">
    <property type="entry name" value="Beta-barrel_TonB"/>
</dbReference>
<dbReference type="AlphaFoldDB" id="A0A538U7D9"/>
<keyword evidence="2" id="KW-0813">Transport</keyword>
<keyword evidence="6" id="KW-0408">Iron</keyword>
<dbReference type="GO" id="GO:0006826">
    <property type="term" value="P:iron ion transport"/>
    <property type="evidence" value="ECO:0007669"/>
    <property type="project" value="UniProtKB-KW"/>
</dbReference>
<evidence type="ECO:0000256" key="10">
    <source>
        <dbReference type="ARBA" id="ARBA00023237"/>
    </source>
</evidence>
<sequence>SQADSKIEEIVVRGTSQGATDFAASDSVTAFNAADLQALGAKTIEDIAAFTPNLEIVSSGATTPTFFIRGVGLNDFNANATSSVAIYQDDVNLNSQGLQLPLLFDPESVDVLRGPQGTGLARNASAGAIKIYSRKPSGQFDGTFIGTGGNYDYQDYQGAVEAPLWRDMLSARVAFRFSDHDGYVKNGCGGLLPERFNRFVRPYLNQWVATCRIALPVTYGTQFSVINVPNVPPFLAKRVNDLHVWGVRGTLRFEPGLDTSWLAGVQYTKRDELSRLGQAYGTGGQQFGATDAESYKKPEVGELQRRKFLGLAGLCNCDPLAERHTLEQMATVAVAPKLARDLDPDPYTGYYDRTGPTKNEVLTAYLRGEIYLPWGIEMKTVSGYAQYERLIDIDLDFSPTVLAEAVVPDDLYQLSQDVSFEGDLGSFDPATWEAGGYFLYDDLNVKQEVTLRQAVASLLISGRTYSQQIRSFGLYGEFARDLWQDFTLDGGVRWNFESKELRMKVLTGLNNGTCETSLSPTGSLPCADLREFNAKFFRPDETWDSPTGTIRLSYHFTEDTRWYWKYTRGWKAGHFNALSPPRTNGITVAKPETIDAFETGLDAGWFQHALSANAALFYYAYDNYQLFTIESDYGTLPAFVVLSVDKAEVYGAELDLIAKPWMGAFAEVRGSWLESRFVDFVSQQAVTRQIGGTAVTLLREIDSTGFRLLNSPQFKISATIEQAIPLGHYGALIPRYDVVWTSENFFDATEGRGIPNVDGEFLVPKHTFSQTPFWLHNARLSYAPPSRNPVISFWVRNIENKPYRTLGADATTFLGTTLHFISDPRTWGVDVVFSF</sequence>
<dbReference type="PANTHER" id="PTHR32552:SF81">
    <property type="entry name" value="TONB-DEPENDENT OUTER MEMBRANE RECEPTOR"/>
    <property type="match status" value="1"/>
</dbReference>
<evidence type="ECO:0000256" key="5">
    <source>
        <dbReference type="ARBA" id="ARBA00022692"/>
    </source>
</evidence>
<organism evidence="14 15">
    <name type="scientific">Eiseniibacteriota bacterium</name>
    <dbReference type="NCBI Taxonomy" id="2212470"/>
    <lineage>
        <taxon>Bacteria</taxon>
        <taxon>Candidatus Eiseniibacteriota</taxon>
    </lineage>
</organism>
<feature type="domain" description="TonB-dependent receptor-like beta-barrel" evidence="12">
    <location>
        <begin position="348"/>
        <end position="798"/>
    </location>
</feature>
<keyword evidence="4" id="KW-0410">Iron transport</keyword>
<evidence type="ECO:0008006" key="16">
    <source>
        <dbReference type="Google" id="ProtNLM"/>
    </source>
</evidence>
<dbReference type="Pfam" id="PF07715">
    <property type="entry name" value="Plug"/>
    <property type="match status" value="1"/>
</dbReference>
<evidence type="ECO:0000256" key="2">
    <source>
        <dbReference type="ARBA" id="ARBA00022448"/>
    </source>
</evidence>